<sequence>MSFFYIFPVQAVDLYVEDYYIGEDVGLFFTRSEISDDIVYYIPNVEQSVRATGIPTTIDGERYLQYEAKVNFPDWVDLDAIRAQQPQWNNFGFMRGEVEVIDTCEVKQARTDNFHYYQRIDDVWKRSGSVSTSEAIFCLVSIAIKEDDSQTLAKVQAQAAQGTLIAHGIDSFNIIAASGSEVKIDLTLVFQQLQDSGLWNINAAVSQEMALTLMGIGLNQLSTAEMMSILSEMTHSTEFMETFLQLFFVPSGDQYLLEDTLVDPILELVTPTSFSV</sequence>
<gene>
    <name evidence="1" type="ORF">L2764_25220</name>
</gene>
<name>A0ABT0LJ18_9GAMM</name>
<evidence type="ECO:0000313" key="1">
    <source>
        <dbReference type="EMBL" id="MCL1127683.1"/>
    </source>
</evidence>
<proteinExistence type="predicted"/>
<keyword evidence="2" id="KW-1185">Reference proteome</keyword>
<comment type="caution">
    <text evidence="1">The sequence shown here is derived from an EMBL/GenBank/DDBJ whole genome shotgun (WGS) entry which is preliminary data.</text>
</comment>
<accession>A0ABT0LJ18</accession>
<dbReference type="RefSeq" id="WP_248943120.1">
    <property type="nucleotide sequence ID" value="NZ_JAKIKS010000193.1"/>
</dbReference>
<organism evidence="1 2">
    <name type="scientific">Shewanella surugensis</name>
    <dbReference type="NCBI Taxonomy" id="212020"/>
    <lineage>
        <taxon>Bacteria</taxon>
        <taxon>Pseudomonadati</taxon>
        <taxon>Pseudomonadota</taxon>
        <taxon>Gammaproteobacteria</taxon>
        <taxon>Alteromonadales</taxon>
        <taxon>Shewanellaceae</taxon>
        <taxon>Shewanella</taxon>
    </lineage>
</organism>
<evidence type="ECO:0008006" key="3">
    <source>
        <dbReference type="Google" id="ProtNLM"/>
    </source>
</evidence>
<protein>
    <recommendedName>
        <fullName evidence="3">DUF2167 domain-containing protein</fullName>
    </recommendedName>
</protein>
<dbReference type="EMBL" id="JAKIKS010000193">
    <property type="protein sequence ID" value="MCL1127683.1"/>
    <property type="molecule type" value="Genomic_DNA"/>
</dbReference>
<dbReference type="Proteomes" id="UP001203423">
    <property type="component" value="Unassembled WGS sequence"/>
</dbReference>
<evidence type="ECO:0000313" key="2">
    <source>
        <dbReference type="Proteomes" id="UP001203423"/>
    </source>
</evidence>
<reference evidence="1 2" key="1">
    <citation type="submission" date="2022-01" db="EMBL/GenBank/DDBJ databases">
        <title>Whole genome-based taxonomy of the Shewanellaceae.</title>
        <authorList>
            <person name="Martin-Rodriguez A.J."/>
        </authorList>
    </citation>
    <scope>NUCLEOTIDE SEQUENCE [LARGE SCALE GENOMIC DNA]</scope>
    <source>
        <strain evidence="1 2">DSM 17177</strain>
    </source>
</reference>